<dbReference type="SUPFAM" id="SSF53163">
    <property type="entry name" value="HybD-like"/>
    <property type="match status" value="1"/>
</dbReference>
<dbReference type="EMBL" id="VFQE01000001">
    <property type="protein sequence ID" value="TQN42568.1"/>
    <property type="molecule type" value="Genomic_DNA"/>
</dbReference>
<keyword evidence="2" id="KW-1185">Reference proteome</keyword>
<reference evidence="1 2" key="1">
    <citation type="submission" date="2019-06" db="EMBL/GenBank/DDBJ databases">
        <title>Sequencing the genomes of 1000 actinobacteria strains.</title>
        <authorList>
            <person name="Klenk H.-P."/>
        </authorList>
    </citation>
    <scope>NUCLEOTIDE SEQUENCE [LARGE SCALE GENOMIC DNA]</scope>
    <source>
        <strain evidence="1 2">DSM 46837</strain>
    </source>
</reference>
<gene>
    <name evidence="1" type="ORF">FHU33_1972</name>
</gene>
<evidence type="ECO:0008006" key="3">
    <source>
        <dbReference type="Google" id="ProtNLM"/>
    </source>
</evidence>
<sequence>MPVTVLVGGVSELFQRDLDLGRLAVERLLGEGLGSGVLVEDLYYGAVAVAQRLEDLRPDLLVLVSAVRRGRRPGTVERRRIDPPRLTPEKVQAAVGDAVVGYVHVDLVVEVAVGLGALPARTVTVEVEPDEVGPGEGLSPSAAAAFDDALAIVRAEVRRAPLLELAGELRTLLEGDRLGDSAALRAVRALLDELVRLDRDARWGATFRLRDELRLRIAAGAGSDGMDHRDWGLWWALVEELDRLTALEAVRTP</sequence>
<comment type="caution">
    <text evidence="1">The sequence shown here is derived from an EMBL/GenBank/DDBJ whole genome shotgun (WGS) entry which is preliminary data.</text>
</comment>
<name>A0A543PER6_9ACTN</name>
<dbReference type="Proteomes" id="UP000319865">
    <property type="component" value="Unassembled WGS sequence"/>
</dbReference>
<proteinExistence type="predicted"/>
<dbReference type="InterPro" id="IPR023430">
    <property type="entry name" value="Pept_HybD-like_dom_sf"/>
</dbReference>
<evidence type="ECO:0000313" key="1">
    <source>
        <dbReference type="EMBL" id="TQN42568.1"/>
    </source>
</evidence>
<dbReference type="Gene3D" id="3.40.50.1450">
    <property type="entry name" value="HybD-like"/>
    <property type="match status" value="1"/>
</dbReference>
<organism evidence="1 2">
    <name type="scientific">Blastococcus colisei</name>
    <dbReference type="NCBI Taxonomy" id="1564162"/>
    <lineage>
        <taxon>Bacteria</taxon>
        <taxon>Bacillati</taxon>
        <taxon>Actinomycetota</taxon>
        <taxon>Actinomycetes</taxon>
        <taxon>Geodermatophilales</taxon>
        <taxon>Geodermatophilaceae</taxon>
        <taxon>Blastococcus</taxon>
    </lineage>
</organism>
<protein>
    <recommendedName>
        <fullName evidence="3">Hydrogenase maturation protease</fullName>
    </recommendedName>
</protein>
<accession>A0A543PER6</accession>
<evidence type="ECO:0000313" key="2">
    <source>
        <dbReference type="Proteomes" id="UP000319865"/>
    </source>
</evidence>
<dbReference type="AlphaFoldDB" id="A0A543PER6"/>